<dbReference type="eggNOG" id="KOG1863">
    <property type="taxonomic scope" value="Eukaryota"/>
</dbReference>
<feature type="compositionally biased region" description="Low complexity" evidence="8">
    <location>
        <begin position="1219"/>
        <end position="1232"/>
    </location>
</feature>
<dbReference type="InterPro" id="IPR038765">
    <property type="entry name" value="Papain-like_cys_pep_sf"/>
</dbReference>
<evidence type="ECO:0000256" key="4">
    <source>
        <dbReference type="ARBA" id="ARBA00022786"/>
    </source>
</evidence>
<evidence type="ECO:0000256" key="7">
    <source>
        <dbReference type="SAM" id="Coils"/>
    </source>
</evidence>
<organism evidence="10 11">
    <name type="scientific">Sporisorium reilianum (strain SRZ2)</name>
    <name type="common">Maize head smut fungus</name>
    <dbReference type="NCBI Taxonomy" id="999809"/>
    <lineage>
        <taxon>Eukaryota</taxon>
        <taxon>Fungi</taxon>
        <taxon>Dikarya</taxon>
        <taxon>Basidiomycota</taxon>
        <taxon>Ustilaginomycotina</taxon>
        <taxon>Ustilaginomycetes</taxon>
        <taxon>Ustilaginales</taxon>
        <taxon>Ustilaginaceae</taxon>
        <taxon>Sporisorium</taxon>
    </lineage>
</organism>
<feature type="compositionally biased region" description="Low complexity" evidence="8">
    <location>
        <begin position="160"/>
        <end position="178"/>
    </location>
</feature>
<comment type="catalytic activity">
    <reaction evidence="1">
        <text>Thiol-dependent hydrolysis of ester, thioester, amide, peptide and isopeptide bonds formed by the C-terminal Gly of ubiquitin (a 76-residue protein attached to proteins as an intracellular targeting signal).</text>
        <dbReference type="EC" id="3.4.19.12"/>
    </reaction>
</comment>
<sequence>MGAHRGDFDLNGIVDNVTRPTDAAHRVNGAANPAYAAAADESEAIDITIDEEDHKKVFGSQSDVPLGLAPRSQIKQDTSLAPTTTTVTDVLPSSPPPSYDHASQMIANGDTAPRTYHFLLPTALHESGLLFNPQLSQSKVSIERDPVPDAQSGADPLSQDSSFTAATSSSPDSAPTPTVAQIEACKPHPEALFVAETLEWRLILDSHRMYRIPPAPFSQHNASELHEACDLVPGSVYMYETEPVSIPAHDQRHPVQLLEHWDPAKPHAPLPVLEDFNSHRCYLTGNHLLSSPPDSIVSVVDRQLLMRFKENRENDPAVGLTGPESFIRALRVLLRVIGNYVHGERRGAPTTSLSLAQKLGWDQLSRQIFLSLGWKESAMADGRNAIVPPPPPTTSASATTSFDADMVLRRNTRAWIELSVWLAFHVDQLRNNRPASAIIHAQDKSAASRVEVHPASESLLDMIGLRQDQLDQTYRRDLPTTTHEAFYTLGASSTTRDQLVKFAYLVNMQANQGRRALELFAALKQVYESQRRTSRVLEELIAYEQSQGRYCPRDVDQAYGRLHLGAAHLGPDVERESIPIDLIVDNYKARAREVLINSDASEHAAVKDALRIITLHLGKPDRLVQALDEDVDMDIDQACRMLDTNPDMDDSTVLAIFDLYVADAPARRDALRHALRAIAEHRNSEYLRHFLRTGEKDATVAETWQQLPSNDLPAGIDNIGNTCYLNSVLQYFFSITEVRNRVLQAASTLHDSTQADQLAFDAERRVGGQRITSREMQRSKRFVGQLGGLFHHLIHANALSVRPERELAYLALVSSRAEDLEAELNPISEANAPPKAADDVTEDQAAPTLSSDPGAIEDTIDTATVAASADLMDTTADEPGATHVEASTAPASTVTHSAPPPLPPRPARQATATDSTSAALPPPARRNSLMQLGAQQDVSECLDNCMFQLEVALAVSGEAESSLESPAEHKMDVDGSEEAKPTTDEVNGQVHDDLLTSLFLGKTCQRVEADTMPMANHSSSEADGSLSRPAQPQKQPSTHIKHEVFKILPIDVLEEGRDIYDGFDGFFDSDTFVATSGAVQRRSVTLLSAPPLLQIQLQRVQYDRVTMRAFKSQAHLDMPETLYVDRYMDFDVTDSANAARVAKRLDYQVKRKRIEELRAKLAACKDSGNFHLTQTLSQAANAVEELARLPSLADVAAQLEEMRKESKQAEMVDAVPLPSQSEASQQTSSSAEVPADEVESSLPPPLSTLIDPGLAKLLRDEGKLLREEVKQAQEEIETLKTEMASIWADERRFSYRLVAVFMHRGEASHGHYFLNLRGGGEESKWYKFNDSAVSETSLDQVLRDRSGATPYLVTYVREDYVHLIDPICRLIEVEQAQAGQESQEQQQHEDSRQSVMEVNASTMQDAAAAKWDSAVVAEGETKQDGANGAEAGRPQVITEALKDVGGEAGNGIESPIKRARTDNL</sequence>
<evidence type="ECO:0000256" key="6">
    <source>
        <dbReference type="ARBA" id="ARBA00022807"/>
    </source>
</evidence>
<feature type="region of interest" description="Disordered" evidence="8">
    <location>
        <begin position="140"/>
        <end position="178"/>
    </location>
</feature>
<dbReference type="PANTHER" id="PTHR43982:SF6">
    <property type="entry name" value="UBIQUITIN CARBOXYL-TERMINAL HYDROLASE 2-RELATED"/>
    <property type="match status" value="1"/>
</dbReference>
<dbReference type="PROSITE" id="PS00973">
    <property type="entry name" value="USP_2"/>
    <property type="match status" value="1"/>
</dbReference>
<dbReference type="InterPro" id="IPR044635">
    <property type="entry name" value="UBP14-like"/>
</dbReference>
<keyword evidence="5" id="KW-0378">Hydrolase</keyword>
<proteinExistence type="predicted"/>
<dbReference type="Gene3D" id="3.90.70.10">
    <property type="entry name" value="Cysteine proteinases"/>
    <property type="match status" value="2"/>
</dbReference>
<gene>
    <name evidence="10" type="ORF">sr13967</name>
</gene>
<dbReference type="PROSITE" id="PS50235">
    <property type="entry name" value="USP_3"/>
    <property type="match status" value="1"/>
</dbReference>
<feature type="domain" description="USP" evidence="9">
    <location>
        <begin position="714"/>
        <end position="1358"/>
    </location>
</feature>
<dbReference type="GO" id="GO:0016579">
    <property type="term" value="P:protein deubiquitination"/>
    <property type="evidence" value="ECO:0007669"/>
    <property type="project" value="InterPro"/>
</dbReference>
<feature type="compositionally biased region" description="Basic and acidic residues" evidence="8">
    <location>
        <begin position="966"/>
        <end position="983"/>
    </location>
</feature>
<protein>
    <recommendedName>
        <fullName evidence="2">ubiquitinyl hydrolase 1</fullName>
        <ecNumber evidence="2">3.4.19.12</ecNumber>
    </recommendedName>
</protein>
<dbReference type="SUPFAM" id="SSF54001">
    <property type="entry name" value="Cysteine proteinases"/>
    <property type="match status" value="1"/>
</dbReference>
<evidence type="ECO:0000313" key="11">
    <source>
        <dbReference type="Proteomes" id="UP000008867"/>
    </source>
</evidence>
<feature type="region of interest" description="Disordered" evidence="8">
    <location>
        <begin position="827"/>
        <end position="856"/>
    </location>
</feature>
<dbReference type="EC" id="3.4.19.12" evidence="2"/>
<dbReference type="GO" id="GO:0070628">
    <property type="term" value="F:proteasome binding"/>
    <property type="evidence" value="ECO:0007669"/>
    <property type="project" value="TreeGrafter"/>
</dbReference>
<feature type="region of interest" description="Disordered" evidence="8">
    <location>
        <begin position="1411"/>
        <end position="1464"/>
    </location>
</feature>
<feature type="coiled-coil region" evidence="7">
    <location>
        <begin position="1255"/>
        <end position="1282"/>
    </location>
</feature>
<dbReference type="Proteomes" id="UP000008867">
    <property type="component" value="Chromosome 7"/>
</dbReference>
<keyword evidence="6" id="KW-0788">Thiol protease</keyword>
<dbReference type="InterPro" id="IPR025305">
    <property type="entry name" value="UCH_repeat_domain"/>
</dbReference>
<dbReference type="Pfam" id="PF00443">
    <property type="entry name" value="UCH"/>
    <property type="match status" value="1"/>
</dbReference>
<feature type="region of interest" description="Disordered" evidence="8">
    <location>
        <begin position="1216"/>
        <end position="1247"/>
    </location>
</feature>
<dbReference type="PROSITE" id="PS00972">
    <property type="entry name" value="USP_1"/>
    <property type="match status" value="1"/>
</dbReference>
<evidence type="ECO:0000256" key="2">
    <source>
        <dbReference type="ARBA" id="ARBA00012759"/>
    </source>
</evidence>
<dbReference type="GO" id="GO:0043161">
    <property type="term" value="P:proteasome-mediated ubiquitin-dependent protein catabolic process"/>
    <property type="evidence" value="ECO:0007669"/>
    <property type="project" value="InterPro"/>
</dbReference>
<keyword evidence="11" id="KW-1185">Reference proteome</keyword>
<keyword evidence="4" id="KW-0833">Ubl conjugation pathway</keyword>
<dbReference type="HOGENOM" id="CLU_004319_0_0_1"/>
<dbReference type="CDD" id="cd02666">
    <property type="entry name" value="Peptidase_C19J"/>
    <property type="match status" value="1"/>
</dbReference>
<evidence type="ECO:0000256" key="1">
    <source>
        <dbReference type="ARBA" id="ARBA00000707"/>
    </source>
</evidence>
<name>E7A1F0_SPORE</name>
<dbReference type="VEuPathDB" id="FungiDB:sr13967"/>
<evidence type="ECO:0000256" key="3">
    <source>
        <dbReference type="ARBA" id="ARBA00022670"/>
    </source>
</evidence>
<dbReference type="Pfam" id="PF13446">
    <property type="entry name" value="RPT"/>
    <property type="match status" value="1"/>
</dbReference>
<dbReference type="InterPro" id="IPR018200">
    <property type="entry name" value="USP_CS"/>
</dbReference>
<dbReference type="OrthoDB" id="2420415at2759"/>
<feature type="compositionally biased region" description="Polar residues" evidence="8">
    <location>
        <begin position="1016"/>
        <end position="1038"/>
    </location>
</feature>
<dbReference type="PANTHER" id="PTHR43982">
    <property type="entry name" value="UBIQUITIN CARBOXYL-TERMINAL HYDROLASE"/>
    <property type="match status" value="1"/>
</dbReference>
<evidence type="ECO:0000313" key="10">
    <source>
        <dbReference type="EMBL" id="CBQ73307.1"/>
    </source>
</evidence>
<dbReference type="InterPro" id="IPR001394">
    <property type="entry name" value="Peptidase_C19_UCH"/>
</dbReference>
<feature type="region of interest" description="Disordered" evidence="8">
    <location>
        <begin position="960"/>
        <end position="988"/>
    </location>
</feature>
<reference evidence="10 11" key="1">
    <citation type="journal article" date="2010" name="Science">
        <title>Pathogenicity determinants in smut fungi revealed by genome comparison.</title>
        <authorList>
            <person name="Schirawski J."/>
            <person name="Mannhaupt G."/>
            <person name="Muench K."/>
            <person name="Brefort T."/>
            <person name="Schipper K."/>
            <person name="Doehlemann G."/>
            <person name="Di Stasio M."/>
            <person name="Roessel N."/>
            <person name="Mendoza-Mendoza A."/>
            <person name="Pester D."/>
            <person name="Mueller O."/>
            <person name="Winterberg B."/>
            <person name="Meyer E."/>
            <person name="Ghareeb H."/>
            <person name="Wollenberg T."/>
            <person name="Muensterkoetter M."/>
            <person name="Wong P."/>
            <person name="Walter M."/>
            <person name="Stukenbrock E."/>
            <person name="Gueldener U."/>
            <person name="Kahmann R."/>
        </authorList>
    </citation>
    <scope>NUCLEOTIDE SEQUENCE [LARGE SCALE GENOMIC DNA]</scope>
    <source>
        <strain evidence="11">SRZ2</strain>
    </source>
</reference>
<accession>E7A1F0</accession>
<feature type="region of interest" description="Disordered" evidence="8">
    <location>
        <begin position="1015"/>
        <end position="1039"/>
    </location>
</feature>
<feature type="region of interest" description="Disordered" evidence="8">
    <location>
        <begin position="75"/>
        <end position="105"/>
    </location>
</feature>
<evidence type="ECO:0000256" key="8">
    <source>
        <dbReference type="SAM" id="MobiDB-lite"/>
    </source>
</evidence>
<keyword evidence="7" id="KW-0175">Coiled coil</keyword>
<dbReference type="InterPro" id="IPR028889">
    <property type="entry name" value="USP"/>
</dbReference>
<feature type="compositionally biased region" description="Polar residues" evidence="8">
    <location>
        <begin position="75"/>
        <end position="88"/>
    </location>
</feature>
<feature type="compositionally biased region" description="Basic and acidic residues" evidence="8">
    <location>
        <begin position="1455"/>
        <end position="1464"/>
    </location>
</feature>
<dbReference type="GO" id="GO:0061136">
    <property type="term" value="P:regulation of proteasomal protein catabolic process"/>
    <property type="evidence" value="ECO:0007669"/>
    <property type="project" value="TreeGrafter"/>
</dbReference>
<feature type="region of interest" description="Disordered" evidence="8">
    <location>
        <begin position="886"/>
        <end position="924"/>
    </location>
</feature>
<keyword evidence="3" id="KW-0645">Protease</keyword>
<dbReference type="EMBL" id="FQ311472">
    <property type="protein sequence ID" value="CBQ73307.1"/>
    <property type="molecule type" value="Genomic_DNA"/>
</dbReference>
<evidence type="ECO:0000256" key="5">
    <source>
        <dbReference type="ARBA" id="ARBA00022801"/>
    </source>
</evidence>
<dbReference type="GO" id="GO:0004843">
    <property type="term" value="F:cysteine-type deubiquitinase activity"/>
    <property type="evidence" value="ECO:0007669"/>
    <property type="project" value="UniProtKB-EC"/>
</dbReference>
<evidence type="ECO:0000259" key="9">
    <source>
        <dbReference type="PROSITE" id="PS50235"/>
    </source>
</evidence>